<dbReference type="Proteomes" id="UP000664303">
    <property type="component" value="Unassembled WGS sequence"/>
</dbReference>
<accession>A0A939IPG5</accession>
<evidence type="ECO:0000313" key="2">
    <source>
        <dbReference type="Proteomes" id="UP000664303"/>
    </source>
</evidence>
<dbReference type="SUPFAM" id="SSF51182">
    <property type="entry name" value="RmlC-like cupins"/>
    <property type="match status" value="1"/>
</dbReference>
<dbReference type="InterPro" id="IPR014710">
    <property type="entry name" value="RmlC-like_jellyroll"/>
</dbReference>
<reference evidence="1" key="1">
    <citation type="submission" date="2021-02" db="EMBL/GenBank/DDBJ databases">
        <title>PHA producing bacteria isolated from coastal sediment in Guangdong, Shenzhen.</title>
        <authorList>
            <person name="Zheng W."/>
            <person name="Yu S."/>
            <person name="Huang Y."/>
        </authorList>
    </citation>
    <scope>NUCLEOTIDE SEQUENCE</scope>
    <source>
        <strain evidence="1">TN14-10</strain>
    </source>
</reference>
<sequence length="178" mass="18810">MTRTLRRVVTTNNADGQSEVALDGGPAAAIAAHGSGLHEIWQTASVPADNSRFEDALAGTDPRLCPPPGGVKVRWFEVPPENDAIPAEEKEAAAAFSFEAVGASGARVDTRRHPLMHKTDSVDYIVLVKGELDMLLDNGEIEGLKPGDVVVQRGTNHAWVNRGSEPALLVAVLVDAAS</sequence>
<name>A0A939IPG5_9GAMM</name>
<dbReference type="InterPro" id="IPR047142">
    <property type="entry name" value="OryJ/VirC-like"/>
</dbReference>
<dbReference type="EMBL" id="JAFKCZ010000025">
    <property type="protein sequence ID" value="MBN7799143.1"/>
    <property type="molecule type" value="Genomic_DNA"/>
</dbReference>
<dbReference type="Gene3D" id="2.60.120.10">
    <property type="entry name" value="Jelly Rolls"/>
    <property type="match status" value="1"/>
</dbReference>
<dbReference type="AlphaFoldDB" id="A0A939IPG5"/>
<dbReference type="CDD" id="cd02231">
    <property type="entry name" value="cupin_BLL6423-like"/>
    <property type="match status" value="1"/>
</dbReference>
<comment type="caution">
    <text evidence="1">The sequence shown here is derived from an EMBL/GenBank/DDBJ whole genome shotgun (WGS) entry which is preliminary data.</text>
</comment>
<dbReference type="PANTHER" id="PTHR36156:SF2">
    <property type="entry name" value="CUPIN TYPE-2 DOMAIN-CONTAINING PROTEIN"/>
    <property type="match status" value="1"/>
</dbReference>
<dbReference type="RefSeq" id="WP_206562591.1">
    <property type="nucleotide sequence ID" value="NZ_JAFKCZ010000025.1"/>
</dbReference>
<protein>
    <submittedName>
        <fullName evidence="1">Cupin domain-containing protein</fullName>
    </submittedName>
</protein>
<proteinExistence type="predicted"/>
<gene>
    <name evidence="1" type="ORF">JYP50_21270</name>
</gene>
<organism evidence="1 2">
    <name type="scientific">Parahaliea mediterranea</name>
    <dbReference type="NCBI Taxonomy" id="651086"/>
    <lineage>
        <taxon>Bacteria</taxon>
        <taxon>Pseudomonadati</taxon>
        <taxon>Pseudomonadota</taxon>
        <taxon>Gammaproteobacteria</taxon>
        <taxon>Cellvibrionales</taxon>
        <taxon>Halieaceae</taxon>
        <taxon>Parahaliea</taxon>
    </lineage>
</organism>
<dbReference type="InterPro" id="IPR011051">
    <property type="entry name" value="RmlC_Cupin_sf"/>
</dbReference>
<keyword evidence="2" id="KW-1185">Reference proteome</keyword>
<evidence type="ECO:0000313" key="1">
    <source>
        <dbReference type="EMBL" id="MBN7799143.1"/>
    </source>
</evidence>
<dbReference type="PANTHER" id="PTHR36156">
    <property type="entry name" value="SLR2101 PROTEIN"/>
    <property type="match status" value="1"/>
</dbReference>